<dbReference type="AlphaFoldDB" id="A0A5J5F1A0"/>
<gene>
    <name evidence="11" type="ORF">FN846DRAFT_615696</name>
</gene>
<keyword evidence="9" id="KW-0732">Signal</keyword>
<dbReference type="Proteomes" id="UP000326924">
    <property type="component" value="Unassembled WGS sequence"/>
</dbReference>
<evidence type="ECO:0000256" key="4">
    <source>
        <dbReference type="ARBA" id="ARBA00012925"/>
    </source>
</evidence>
<evidence type="ECO:0000256" key="5">
    <source>
        <dbReference type="ARBA" id="ARBA00022723"/>
    </source>
</evidence>
<organism evidence="11 12">
    <name type="scientific">Sphaerosporella brunnea</name>
    <dbReference type="NCBI Taxonomy" id="1250544"/>
    <lineage>
        <taxon>Eukaryota</taxon>
        <taxon>Fungi</taxon>
        <taxon>Dikarya</taxon>
        <taxon>Ascomycota</taxon>
        <taxon>Pezizomycotina</taxon>
        <taxon>Pezizomycetes</taxon>
        <taxon>Pezizales</taxon>
        <taxon>Pyronemataceae</taxon>
        <taxon>Sphaerosporella</taxon>
    </lineage>
</organism>
<name>A0A5J5F1A0_9PEZI</name>
<keyword evidence="6 9" id="KW-0862">Zinc</keyword>
<dbReference type="GO" id="GO:0004089">
    <property type="term" value="F:carbonate dehydratase activity"/>
    <property type="evidence" value="ECO:0007669"/>
    <property type="project" value="UniProtKB-UniRule"/>
</dbReference>
<keyword evidence="5 9" id="KW-0479">Metal-binding</keyword>
<dbReference type="InterPro" id="IPR036398">
    <property type="entry name" value="CA_dom_sf"/>
</dbReference>
<dbReference type="SUPFAM" id="SSF51069">
    <property type="entry name" value="Carbonic anhydrase"/>
    <property type="match status" value="1"/>
</dbReference>
<comment type="cofactor">
    <cofactor evidence="1 9">
        <name>Zn(2+)</name>
        <dbReference type="ChEBI" id="CHEBI:29105"/>
    </cofactor>
</comment>
<dbReference type="PANTHER" id="PTHR18952">
    <property type="entry name" value="CARBONIC ANHYDRASE"/>
    <property type="match status" value="1"/>
</dbReference>
<evidence type="ECO:0000256" key="6">
    <source>
        <dbReference type="ARBA" id="ARBA00022833"/>
    </source>
</evidence>
<evidence type="ECO:0000256" key="2">
    <source>
        <dbReference type="ARBA" id="ARBA00002904"/>
    </source>
</evidence>
<keyword evidence="12" id="KW-1185">Reference proteome</keyword>
<keyword evidence="7 9" id="KW-0456">Lyase</keyword>
<dbReference type="PROSITE" id="PS51144">
    <property type="entry name" value="ALPHA_CA_2"/>
    <property type="match status" value="1"/>
</dbReference>
<dbReference type="InterPro" id="IPR001148">
    <property type="entry name" value="CA_dom"/>
</dbReference>
<proteinExistence type="inferred from homology"/>
<evidence type="ECO:0000313" key="12">
    <source>
        <dbReference type="Proteomes" id="UP000326924"/>
    </source>
</evidence>
<dbReference type="InterPro" id="IPR023561">
    <property type="entry name" value="Carbonic_anhydrase_a-class"/>
</dbReference>
<protein>
    <recommendedName>
        <fullName evidence="4 9">Carbonic anhydrase</fullName>
        <ecNumber evidence="4 9">4.2.1.1</ecNumber>
    </recommendedName>
</protein>
<comment type="caution">
    <text evidence="11">The sequence shown here is derived from an EMBL/GenBank/DDBJ whole genome shotgun (WGS) entry which is preliminary data.</text>
</comment>
<evidence type="ECO:0000256" key="7">
    <source>
        <dbReference type="ARBA" id="ARBA00023239"/>
    </source>
</evidence>
<evidence type="ECO:0000256" key="3">
    <source>
        <dbReference type="ARBA" id="ARBA00010718"/>
    </source>
</evidence>
<evidence type="ECO:0000313" key="11">
    <source>
        <dbReference type="EMBL" id="KAA8909394.1"/>
    </source>
</evidence>
<reference evidence="11 12" key="1">
    <citation type="submission" date="2019-09" db="EMBL/GenBank/DDBJ databases">
        <title>Draft genome of the ectomycorrhizal ascomycete Sphaerosporella brunnea.</title>
        <authorList>
            <consortium name="DOE Joint Genome Institute"/>
            <person name="Benucci G.M."/>
            <person name="Marozzi G."/>
            <person name="Antonielli L."/>
            <person name="Sanchez S."/>
            <person name="Marco P."/>
            <person name="Wang X."/>
            <person name="Falini L.B."/>
            <person name="Barry K."/>
            <person name="Haridas S."/>
            <person name="Lipzen A."/>
            <person name="Labutti K."/>
            <person name="Grigoriev I.V."/>
            <person name="Murat C."/>
            <person name="Martin F."/>
            <person name="Albertini E."/>
            <person name="Donnini D."/>
            <person name="Bonito G."/>
        </authorList>
    </citation>
    <scope>NUCLEOTIDE SEQUENCE [LARGE SCALE GENOMIC DNA]</scope>
    <source>
        <strain evidence="11 12">Sb_GMNB300</strain>
    </source>
</reference>
<comment type="function">
    <text evidence="2 9">Reversible hydration of carbon dioxide.</text>
</comment>
<evidence type="ECO:0000259" key="10">
    <source>
        <dbReference type="PROSITE" id="PS51144"/>
    </source>
</evidence>
<evidence type="ECO:0000256" key="1">
    <source>
        <dbReference type="ARBA" id="ARBA00001947"/>
    </source>
</evidence>
<dbReference type="PROSITE" id="PS51257">
    <property type="entry name" value="PROKAR_LIPOPROTEIN"/>
    <property type="match status" value="1"/>
</dbReference>
<dbReference type="GO" id="GO:0008270">
    <property type="term" value="F:zinc ion binding"/>
    <property type="evidence" value="ECO:0007669"/>
    <property type="project" value="UniProtKB-UniRule"/>
</dbReference>
<dbReference type="PANTHER" id="PTHR18952:SF265">
    <property type="entry name" value="CARBONIC ANHYDRASE"/>
    <property type="match status" value="1"/>
</dbReference>
<feature type="domain" description="Alpha-carbonic anhydrase" evidence="10">
    <location>
        <begin position="27"/>
        <end position="264"/>
    </location>
</feature>
<evidence type="ECO:0000256" key="8">
    <source>
        <dbReference type="ARBA" id="ARBA00048348"/>
    </source>
</evidence>
<feature type="chain" id="PRO_5025092559" description="Carbonic anhydrase" evidence="9">
    <location>
        <begin position="19"/>
        <end position="264"/>
    </location>
</feature>
<dbReference type="EC" id="4.2.1.1" evidence="4 9"/>
<dbReference type="Gene3D" id="3.10.200.10">
    <property type="entry name" value="Alpha carbonic anhydrase"/>
    <property type="match status" value="1"/>
</dbReference>
<dbReference type="Pfam" id="PF00194">
    <property type="entry name" value="Carb_anhydrase"/>
    <property type="match status" value="1"/>
</dbReference>
<dbReference type="OrthoDB" id="429145at2759"/>
<dbReference type="CDD" id="cd03124">
    <property type="entry name" value="alpha_CA_prokaryotic_like"/>
    <property type="match status" value="1"/>
</dbReference>
<dbReference type="EMBL" id="VXIS01000058">
    <property type="protein sequence ID" value="KAA8909394.1"/>
    <property type="molecule type" value="Genomic_DNA"/>
</dbReference>
<feature type="signal peptide" evidence="9">
    <location>
        <begin position="1"/>
        <end position="18"/>
    </location>
</feature>
<comment type="similarity">
    <text evidence="3 9">Belongs to the alpha-carbonic anhydrase family.</text>
</comment>
<evidence type="ECO:0000256" key="9">
    <source>
        <dbReference type="RuleBase" id="RU367011"/>
    </source>
</evidence>
<dbReference type="SMART" id="SM01057">
    <property type="entry name" value="Carb_anhydrase"/>
    <property type="match status" value="1"/>
</dbReference>
<comment type="catalytic activity">
    <reaction evidence="8 9">
        <text>hydrogencarbonate + H(+) = CO2 + H2O</text>
        <dbReference type="Rhea" id="RHEA:10748"/>
        <dbReference type="ChEBI" id="CHEBI:15377"/>
        <dbReference type="ChEBI" id="CHEBI:15378"/>
        <dbReference type="ChEBI" id="CHEBI:16526"/>
        <dbReference type="ChEBI" id="CHEBI:17544"/>
        <dbReference type="EC" id="4.2.1.1"/>
    </reaction>
</comment>
<dbReference type="PROSITE" id="PS00162">
    <property type="entry name" value="ALPHA_CA_1"/>
    <property type="match status" value="1"/>
</dbReference>
<dbReference type="InParanoid" id="A0A5J5F1A0"/>
<dbReference type="InterPro" id="IPR018338">
    <property type="entry name" value="Carbonic_anhydrase_a-class_CS"/>
</dbReference>
<accession>A0A5J5F1A0</accession>
<dbReference type="InterPro" id="IPR041891">
    <property type="entry name" value="Alpha_CA_prokaryot-like"/>
</dbReference>
<sequence length="264" mass="28304">MRAIISLLLLSASTLTSACIYPRDGNAGWSYDGATGPTLWDKLSSNNAACAEGKHQSPINIDWAISAAKQSSFDFPERADFTILNNGHTILAKPAEPSKFASTLGGRVYELLQFHFHTPSEHTLDGKGFPLEAHFVHSDADGKLAVFGIFFTVGSGTSSPFFHKMDFKNLSANGDSAALKNVNLKPIMTHVRNAKARSYSGSLTTPPCTEGVSWFVAEAPLKISATQYAALAQAMGFNARFTQGVPGKENILAQQCGKRTTTTA</sequence>